<dbReference type="SUPFAM" id="SSF81321">
    <property type="entry name" value="Family A G protein-coupled receptor-like"/>
    <property type="match status" value="1"/>
</dbReference>
<reference evidence="10" key="1">
    <citation type="submission" date="2022-11" db="UniProtKB">
        <authorList>
            <consortium name="EnsemblMetazoa"/>
        </authorList>
    </citation>
    <scope>IDENTIFICATION</scope>
</reference>
<feature type="transmembrane region" description="Helical" evidence="8">
    <location>
        <begin position="19"/>
        <end position="39"/>
    </location>
</feature>
<evidence type="ECO:0000313" key="11">
    <source>
        <dbReference type="Proteomes" id="UP000887567"/>
    </source>
</evidence>
<feature type="transmembrane region" description="Helical" evidence="8">
    <location>
        <begin position="135"/>
        <end position="155"/>
    </location>
</feature>
<dbReference type="OMA" id="CECGSHE"/>
<keyword evidence="11" id="KW-1185">Reference proteome</keyword>
<dbReference type="EnsemblMetazoa" id="XM_021051083.2">
    <property type="protein sequence ID" value="XP_020906742.1"/>
    <property type="gene ID" value="LOC110244856"/>
</dbReference>
<feature type="domain" description="G-protein coupled receptors family 1 profile" evidence="9">
    <location>
        <begin position="31"/>
        <end position="118"/>
    </location>
</feature>
<dbReference type="KEGG" id="epa:110244856"/>
<evidence type="ECO:0000313" key="10">
    <source>
        <dbReference type="EnsemblMetazoa" id="XP_020906742.1"/>
    </source>
</evidence>
<evidence type="ECO:0000259" key="9">
    <source>
        <dbReference type="PROSITE" id="PS50262"/>
    </source>
</evidence>
<evidence type="ECO:0000256" key="7">
    <source>
        <dbReference type="ARBA" id="ARBA00023224"/>
    </source>
</evidence>
<dbReference type="GO" id="GO:0016020">
    <property type="term" value="C:membrane"/>
    <property type="evidence" value="ECO:0007669"/>
    <property type="project" value="UniProtKB-SubCell"/>
</dbReference>
<organism evidence="10 11">
    <name type="scientific">Exaiptasia diaphana</name>
    <name type="common">Tropical sea anemone</name>
    <name type="synonym">Aiptasia pulchella</name>
    <dbReference type="NCBI Taxonomy" id="2652724"/>
    <lineage>
        <taxon>Eukaryota</taxon>
        <taxon>Metazoa</taxon>
        <taxon>Cnidaria</taxon>
        <taxon>Anthozoa</taxon>
        <taxon>Hexacorallia</taxon>
        <taxon>Actiniaria</taxon>
        <taxon>Aiptasiidae</taxon>
        <taxon>Exaiptasia</taxon>
    </lineage>
</organism>
<feature type="transmembrane region" description="Helical" evidence="8">
    <location>
        <begin position="212"/>
        <end position="234"/>
    </location>
</feature>
<feature type="transmembrane region" description="Helical" evidence="8">
    <location>
        <begin position="254"/>
        <end position="278"/>
    </location>
</feature>
<sequence>MILCDLIPRFKHYEEVASILWLLFHLFGIAANLYAYYMLKKRWNSLGNFPILLASSILSNISALFVHLYLPMNFLLRNLTEKEWSLGKFGCSFLPAFTNLTQAISLAALVAVAFQKYIKTAKQRDITSSEAENSMVLMFVLASLIVAPEFCQCGAVKEPLTTEGLCIPTWQLSYAGNLYQNLRVLFQYIVPLAFATNAFFKAQIAPRKMTCIYRVLFIVVDCISGACIGLYVYFFPLKTIILGEEEFNVQGYGVFPNIAAMMKTMDFVAIFCCIAVPFELVEIMNDVKMADHRHQYQVEYSEKPEKNYTEKLQKYSYGKGFDEMKVSAKVVIMLKQEKESKEELIKRLVNDEPLKLKNEIIV</sequence>
<feature type="transmembrane region" description="Helical" evidence="8">
    <location>
        <begin position="182"/>
        <end position="200"/>
    </location>
</feature>
<keyword evidence="2 8" id="KW-0812">Transmembrane</keyword>
<evidence type="ECO:0000256" key="5">
    <source>
        <dbReference type="ARBA" id="ARBA00023136"/>
    </source>
</evidence>
<dbReference type="PANTHER" id="PTHR24235">
    <property type="entry name" value="NEUROPEPTIDE Y RECEPTOR"/>
    <property type="match status" value="1"/>
</dbReference>
<keyword evidence="5 8" id="KW-0472">Membrane</keyword>
<dbReference type="RefSeq" id="XP_020906742.1">
    <property type="nucleotide sequence ID" value="XM_021051083.2"/>
</dbReference>
<name>A0A913XMH8_EXADI</name>
<evidence type="ECO:0000256" key="8">
    <source>
        <dbReference type="SAM" id="Phobius"/>
    </source>
</evidence>
<dbReference type="GO" id="GO:0004930">
    <property type="term" value="F:G protein-coupled receptor activity"/>
    <property type="evidence" value="ECO:0007669"/>
    <property type="project" value="UniProtKB-KW"/>
</dbReference>
<accession>A0A913XMH8</accession>
<dbReference type="PANTHER" id="PTHR24235:SF29">
    <property type="entry name" value="GH23382P"/>
    <property type="match status" value="1"/>
</dbReference>
<dbReference type="Gene3D" id="1.20.1070.10">
    <property type="entry name" value="Rhodopsin 7-helix transmembrane proteins"/>
    <property type="match status" value="1"/>
</dbReference>
<evidence type="ECO:0000256" key="4">
    <source>
        <dbReference type="ARBA" id="ARBA00023040"/>
    </source>
</evidence>
<evidence type="ECO:0000256" key="2">
    <source>
        <dbReference type="ARBA" id="ARBA00022692"/>
    </source>
</evidence>
<dbReference type="Proteomes" id="UP000887567">
    <property type="component" value="Unplaced"/>
</dbReference>
<keyword evidence="3 8" id="KW-1133">Transmembrane helix</keyword>
<dbReference type="OrthoDB" id="5955663at2759"/>
<dbReference type="AlphaFoldDB" id="A0A913XMH8"/>
<keyword evidence="4" id="KW-0297">G-protein coupled receptor</keyword>
<keyword evidence="7" id="KW-0807">Transducer</keyword>
<evidence type="ECO:0000256" key="6">
    <source>
        <dbReference type="ARBA" id="ARBA00023170"/>
    </source>
</evidence>
<dbReference type="GeneID" id="110244856"/>
<evidence type="ECO:0000256" key="3">
    <source>
        <dbReference type="ARBA" id="ARBA00022989"/>
    </source>
</evidence>
<protein>
    <recommendedName>
        <fullName evidence="9">G-protein coupled receptors family 1 profile domain-containing protein</fullName>
    </recommendedName>
</protein>
<keyword evidence="6" id="KW-0675">Receptor</keyword>
<dbReference type="PROSITE" id="PS50262">
    <property type="entry name" value="G_PROTEIN_RECEP_F1_2"/>
    <property type="match status" value="1"/>
</dbReference>
<comment type="subcellular location">
    <subcellularLocation>
        <location evidence="1">Membrane</location>
        <topology evidence="1">Multi-pass membrane protein</topology>
    </subcellularLocation>
</comment>
<feature type="transmembrane region" description="Helical" evidence="8">
    <location>
        <begin position="92"/>
        <end position="114"/>
    </location>
</feature>
<evidence type="ECO:0000256" key="1">
    <source>
        <dbReference type="ARBA" id="ARBA00004141"/>
    </source>
</evidence>
<proteinExistence type="predicted"/>
<dbReference type="InterPro" id="IPR017452">
    <property type="entry name" value="GPCR_Rhodpsn_7TM"/>
</dbReference>
<feature type="transmembrane region" description="Helical" evidence="8">
    <location>
        <begin position="51"/>
        <end position="72"/>
    </location>
</feature>